<comment type="subunit">
    <text evidence="10">Monomer.</text>
</comment>
<evidence type="ECO:0000256" key="9">
    <source>
        <dbReference type="ARBA" id="ARBA00049563"/>
    </source>
</evidence>
<comment type="catalytic activity">
    <reaction evidence="9 10 11">
        <text>adenosine(37) in tRNA + dimethylallyl diphosphate = N(6)-dimethylallyladenosine(37) in tRNA + diphosphate</text>
        <dbReference type="Rhea" id="RHEA:26482"/>
        <dbReference type="Rhea" id="RHEA-COMP:10162"/>
        <dbReference type="Rhea" id="RHEA-COMP:10375"/>
        <dbReference type="ChEBI" id="CHEBI:33019"/>
        <dbReference type="ChEBI" id="CHEBI:57623"/>
        <dbReference type="ChEBI" id="CHEBI:74411"/>
        <dbReference type="ChEBI" id="CHEBI:74415"/>
        <dbReference type="EC" id="2.5.1.75"/>
    </reaction>
</comment>
<dbReference type="InterPro" id="IPR027417">
    <property type="entry name" value="P-loop_NTPase"/>
</dbReference>
<dbReference type="InterPro" id="IPR039657">
    <property type="entry name" value="Dimethylallyltransferase"/>
</dbReference>
<dbReference type="STRING" id="407022.SAMN05661044_04195"/>
<evidence type="ECO:0000256" key="3">
    <source>
        <dbReference type="ARBA" id="ARBA00005842"/>
    </source>
</evidence>
<dbReference type="Gene3D" id="1.10.287.890">
    <property type="entry name" value="Crystal structure of tRNA isopentenylpyrophosphate transferase (bh2366) domain"/>
    <property type="match status" value="1"/>
</dbReference>
<comment type="similarity">
    <text evidence="3 10 13">Belongs to the IPP transferase family.</text>
</comment>
<feature type="binding site" evidence="10">
    <location>
        <begin position="14"/>
        <end position="19"/>
    </location>
    <ligand>
        <name>substrate</name>
    </ligand>
</feature>
<gene>
    <name evidence="10" type="primary">miaA</name>
    <name evidence="14" type="ORF">SAMN05661044_04195</name>
</gene>
<evidence type="ECO:0000256" key="10">
    <source>
        <dbReference type="HAMAP-Rule" id="MF_00185"/>
    </source>
</evidence>
<name>A0A1H7VHX1_OLID1</name>
<evidence type="ECO:0000256" key="11">
    <source>
        <dbReference type="RuleBase" id="RU003783"/>
    </source>
</evidence>
<dbReference type="Gene3D" id="3.40.50.300">
    <property type="entry name" value="P-loop containing nucleotide triphosphate hydrolases"/>
    <property type="match status" value="1"/>
</dbReference>
<sequence>MDQISGLICILGPTASGKTSLAVALAKRINGAIISADSRQVFRGMDIGTGKDLQAYEGIDYYLINIRDAGDDYHVAHFQDDFQEALLSIAADGKTPILCGGTGMYIQSVLQHYRFTSIPVNQELRSKLADKNIEELEKLYLSIPHTSTFNADISTKKRLIRAIEVTSWLTKHPMEKESPHVLNTIIFGILLPLEERRTRITERLNKRLTEGLLDEVRDLLAKNVSADKLKFYGLEYKYATAYLLGEMEYGAFYAKLNTEIHRYAKRQMTYFRKMEKDGLYIHWLDGMQSLTEQVDGMLTYMKTHAH</sequence>
<organism evidence="14 15">
    <name type="scientific">Olivibacter domesticus</name>
    <name type="common">Pseudosphingobacterium domesticum</name>
    <dbReference type="NCBI Taxonomy" id="407022"/>
    <lineage>
        <taxon>Bacteria</taxon>
        <taxon>Pseudomonadati</taxon>
        <taxon>Bacteroidota</taxon>
        <taxon>Sphingobacteriia</taxon>
        <taxon>Sphingobacteriales</taxon>
        <taxon>Sphingobacteriaceae</taxon>
        <taxon>Olivibacter</taxon>
    </lineage>
</organism>
<comment type="function">
    <text evidence="2 10 12">Catalyzes the transfer of a dimethylallyl group onto the adenine at position 37 in tRNAs that read codons beginning with uridine, leading to the formation of N6-(dimethylallyl)adenosine (i(6)A).</text>
</comment>
<evidence type="ECO:0000256" key="12">
    <source>
        <dbReference type="RuleBase" id="RU003784"/>
    </source>
</evidence>
<dbReference type="Proteomes" id="UP000199421">
    <property type="component" value="Unassembled WGS sequence"/>
</dbReference>
<dbReference type="SUPFAM" id="SSF52540">
    <property type="entry name" value="P-loop containing nucleoside triphosphate hydrolases"/>
    <property type="match status" value="1"/>
</dbReference>
<keyword evidence="7 10" id="KW-0067">ATP-binding</keyword>
<reference evidence="15" key="1">
    <citation type="submission" date="2016-10" db="EMBL/GenBank/DDBJ databases">
        <authorList>
            <person name="Varghese N."/>
            <person name="Submissions S."/>
        </authorList>
    </citation>
    <scope>NUCLEOTIDE SEQUENCE [LARGE SCALE GENOMIC DNA]</scope>
    <source>
        <strain evidence="15">DSM 18733</strain>
    </source>
</reference>
<dbReference type="NCBIfam" id="TIGR00174">
    <property type="entry name" value="miaA"/>
    <property type="match status" value="1"/>
</dbReference>
<evidence type="ECO:0000256" key="6">
    <source>
        <dbReference type="ARBA" id="ARBA00022741"/>
    </source>
</evidence>
<proteinExistence type="inferred from homology"/>
<evidence type="ECO:0000313" key="15">
    <source>
        <dbReference type="Proteomes" id="UP000199421"/>
    </source>
</evidence>
<keyword evidence="5 10" id="KW-0819">tRNA processing</keyword>
<evidence type="ECO:0000256" key="7">
    <source>
        <dbReference type="ARBA" id="ARBA00022840"/>
    </source>
</evidence>
<comment type="caution">
    <text evidence="10">Lacks conserved residue(s) required for the propagation of feature annotation.</text>
</comment>
<dbReference type="EMBL" id="FOAF01000007">
    <property type="protein sequence ID" value="SEM08793.1"/>
    <property type="molecule type" value="Genomic_DNA"/>
</dbReference>
<feature type="binding site" evidence="10">
    <location>
        <begin position="12"/>
        <end position="19"/>
    </location>
    <ligand>
        <name>ATP</name>
        <dbReference type="ChEBI" id="CHEBI:30616"/>
    </ligand>
</feature>
<feature type="site" description="Interaction with substrate tRNA" evidence="10">
    <location>
        <position position="102"/>
    </location>
</feature>
<evidence type="ECO:0000256" key="1">
    <source>
        <dbReference type="ARBA" id="ARBA00001946"/>
    </source>
</evidence>
<evidence type="ECO:0000256" key="13">
    <source>
        <dbReference type="RuleBase" id="RU003785"/>
    </source>
</evidence>
<keyword evidence="6 10" id="KW-0547">Nucleotide-binding</keyword>
<comment type="cofactor">
    <cofactor evidence="1 10">
        <name>Mg(2+)</name>
        <dbReference type="ChEBI" id="CHEBI:18420"/>
    </cofactor>
</comment>
<evidence type="ECO:0000313" key="14">
    <source>
        <dbReference type="EMBL" id="SEM08793.1"/>
    </source>
</evidence>
<dbReference type="AlphaFoldDB" id="A0A1H7VHX1"/>
<dbReference type="GO" id="GO:0005524">
    <property type="term" value="F:ATP binding"/>
    <property type="evidence" value="ECO:0007669"/>
    <property type="project" value="UniProtKB-UniRule"/>
</dbReference>
<evidence type="ECO:0000256" key="8">
    <source>
        <dbReference type="ARBA" id="ARBA00022842"/>
    </source>
</evidence>
<dbReference type="PANTHER" id="PTHR11088">
    <property type="entry name" value="TRNA DIMETHYLALLYLTRANSFERASE"/>
    <property type="match status" value="1"/>
</dbReference>
<evidence type="ECO:0000256" key="4">
    <source>
        <dbReference type="ARBA" id="ARBA00022679"/>
    </source>
</evidence>
<dbReference type="EC" id="2.5.1.75" evidence="10"/>
<keyword evidence="8 10" id="KW-0460">Magnesium</keyword>
<dbReference type="GO" id="GO:0006400">
    <property type="term" value="P:tRNA modification"/>
    <property type="evidence" value="ECO:0007669"/>
    <property type="project" value="TreeGrafter"/>
</dbReference>
<dbReference type="PANTHER" id="PTHR11088:SF60">
    <property type="entry name" value="TRNA DIMETHYLALLYLTRANSFERASE"/>
    <property type="match status" value="1"/>
</dbReference>
<protein>
    <recommendedName>
        <fullName evidence="10">tRNA dimethylallyltransferase</fullName>
        <ecNumber evidence="10">2.5.1.75</ecNumber>
    </recommendedName>
    <alternativeName>
        <fullName evidence="10">Dimethylallyl diphosphate:tRNA dimethylallyltransferase</fullName>
        <shortName evidence="10">DMAPP:tRNA dimethylallyltransferase</shortName>
        <shortName evidence="10">DMATase</shortName>
    </alternativeName>
    <alternativeName>
        <fullName evidence="10">Isopentenyl-diphosphate:tRNA isopentenyltransferase</fullName>
        <shortName evidence="10">IPP transferase</shortName>
        <shortName evidence="10">IPPT</shortName>
        <shortName evidence="10">IPTase</shortName>
    </alternativeName>
</protein>
<dbReference type="HAMAP" id="MF_00185">
    <property type="entry name" value="IPP_trans"/>
    <property type="match status" value="1"/>
</dbReference>
<feature type="site" description="Interaction with substrate tRNA" evidence="10">
    <location>
        <position position="125"/>
    </location>
</feature>
<dbReference type="GO" id="GO:0052381">
    <property type="term" value="F:tRNA dimethylallyltransferase activity"/>
    <property type="evidence" value="ECO:0007669"/>
    <property type="project" value="UniProtKB-UniRule"/>
</dbReference>
<feature type="region of interest" description="Interaction with substrate tRNA" evidence="10">
    <location>
        <begin position="37"/>
        <end position="40"/>
    </location>
</feature>
<dbReference type="Pfam" id="PF01715">
    <property type="entry name" value="IPPT"/>
    <property type="match status" value="1"/>
</dbReference>
<evidence type="ECO:0000256" key="2">
    <source>
        <dbReference type="ARBA" id="ARBA00003213"/>
    </source>
</evidence>
<accession>A0A1H7VHX1</accession>
<dbReference type="OrthoDB" id="9776390at2"/>
<evidence type="ECO:0000256" key="5">
    <source>
        <dbReference type="ARBA" id="ARBA00022694"/>
    </source>
</evidence>
<dbReference type="InterPro" id="IPR018022">
    <property type="entry name" value="IPT"/>
</dbReference>
<dbReference type="RefSeq" id="WP_093328459.1">
    <property type="nucleotide sequence ID" value="NZ_FOAF01000007.1"/>
</dbReference>
<keyword evidence="15" id="KW-1185">Reference proteome</keyword>
<keyword evidence="4 10" id="KW-0808">Transferase</keyword>